<dbReference type="Proteomes" id="UP000182063">
    <property type="component" value="Chromosome"/>
</dbReference>
<gene>
    <name evidence="2" type="ORF">BSL82_09490</name>
</gene>
<organism evidence="2 3">
    <name type="scientific">Tardibacter chloracetimidivorans</name>
    <dbReference type="NCBI Taxonomy" id="1921510"/>
    <lineage>
        <taxon>Bacteria</taxon>
        <taxon>Pseudomonadati</taxon>
        <taxon>Pseudomonadota</taxon>
        <taxon>Alphaproteobacteria</taxon>
        <taxon>Sphingomonadales</taxon>
        <taxon>Sphingomonadaceae</taxon>
        <taxon>Tardibacter</taxon>
    </lineage>
</organism>
<keyword evidence="3" id="KW-1185">Reference proteome</keyword>
<keyword evidence="1" id="KW-0812">Transmembrane</keyword>
<dbReference type="AlphaFoldDB" id="A0A1L3ZV60"/>
<feature type="transmembrane region" description="Helical" evidence="1">
    <location>
        <begin position="28"/>
        <end position="51"/>
    </location>
</feature>
<evidence type="ECO:0000313" key="2">
    <source>
        <dbReference type="EMBL" id="API59513.1"/>
    </source>
</evidence>
<dbReference type="RefSeq" id="WP_072597118.1">
    <property type="nucleotide sequence ID" value="NZ_CP018221.1"/>
</dbReference>
<feature type="transmembrane region" description="Helical" evidence="1">
    <location>
        <begin position="87"/>
        <end position="109"/>
    </location>
</feature>
<evidence type="ECO:0000256" key="1">
    <source>
        <dbReference type="SAM" id="Phobius"/>
    </source>
</evidence>
<name>A0A1L3ZV60_9SPHN</name>
<sequence>MSRVQFWLAIVALIFATAWYLGGNFAWGFIVVLALPGILLGLALIYSIIALARGWGQTIATAAGLGFIGVAAQAFDEGIAADDAAGLFAVTFVSVMALKGVQVCVEPWVTRLIDR</sequence>
<dbReference type="STRING" id="1921510.BSL82_09490"/>
<accession>A0A1L3ZV60</accession>
<keyword evidence="1" id="KW-0472">Membrane</keyword>
<keyword evidence="1" id="KW-1133">Transmembrane helix</keyword>
<feature type="transmembrane region" description="Helical" evidence="1">
    <location>
        <begin position="58"/>
        <end position="75"/>
    </location>
</feature>
<dbReference type="EMBL" id="CP018221">
    <property type="protein sequence ID" value="API59513.1"/>
    <property type="molecule type" value="Genomic_DNA"/>
</dbReference>
<dbReference type="KEGG" id="sphj:BSL82_09490"/>
<reference evidence="3" key="1">
    <citation type="submission" date="2016-11" db="EMBL/GenBank/DDBJ databases">
        <title>Complete Genome Sequence of alachlor-degrading Sphingomonas sp. strain JJ-A5.</title>
        <authorList>
            <person name="Lee H."/>
            <person name="Ka J.-O."/>
        </authorList>
    </citation>
    <scope>NUCLEOTIDE SEQUENCE [LARGE SCALE GENOMIC DNA]</scope>
    <source>
        <strain evidence="3">JJ-A5</strain>
    </source>
</reference>
<protein>
    <submittedName>
        <fullName evidence="2">Uncharacterized protein</fullName>
    </submittedName>
</protein>
<proteinExistence type="predicted"/>
<evidence type="ECO:0000313" key="3">
    <source>
        <dbReference type="Proteomes" id="UP000182063"/>
    </source>
</evidence>